<keyword evidence="2 8" id="KW-0813">Transport</keyword>
<evidence type="ECO:0000256" key="3">
    <source>
        <dbReference type="ARBA" id="ARBA00022692"/>
    </source>
</evidence>
<dbReference type="EMBL" id="MFKV01000019">
    <property type="protein sequence ID" value="OGG50116.1"/>
    <property type="molecule type" value="Genomic_DNA"/>
</dbReference>
<dbReference type="GO" id="GO:0005886">
    <property type="term" value="C:plasma membrane"/>
    <property type="evidence" value="ECO:0007669"/>
    <property type="project" value="UniProtKB-SubCell"/>
</dbReference>
<reference evidence="9 10" key="1">
    <citation type="journal article" date="2016" name="Nat. Commun.">
        <title>Thousands of microbial genomes shed light on interconnected biogeochemical processes in an aquifer system.</title>
        <authorList>
            <person name="Anantharaman K."/>
            <person name="Brown C.T."/>
            <person name="Hug L.A."/>
            <person name="Sharon I."/>
            <person name="Castelle C.J."/>
            <person name="Probst A.J."/>
            <person name="Thomas B.C."/>
            <person name="Singh A."/>
            <person name="Wilkins M.J."/>
            <person name="Karaoz U."/>
            <person name="Brodie E.L."/>
            <person name="Williams K.H."/>
            <person name="Hubbard S.S."/>
            <person name="Banfield J.F."/>
        </authorList>
    </citation>
    <scope>NUCLEOTIDE SEQUENCE [LARGE SCALE GENOMIC DNA]</scope>
</reference>
<dbReference type="AlphaFoldDB" id="A0A1F6CLI6"/>
<dbReference type="GO" id="GO:0065002">
    <property type="term" value="P:intracellular protein transmembrane transport"/>
    <property type="evidence" value="ECO:0007669"/>
    <property type="project" value="UniProtKB-UniRule"/>
</dbReference>
<evidence type="ECO:0000256" key="6">
    <source>
        <dbReference type="ARBA" id="ARBA00023010"/>
    </source>
</evidence>
<dbReference type="GO" id="GO:0006605">
    <property type="term" value="P:protein targeting"/>
    <property type="evidence" value="ECO:0007669"/>
    <property type="project" value="UniProtKB-UniRule"/>
</dbReference>
<dbReference type="InterPro" id="IPR038379">
    <property type="entry name" value="SecE_sf"/>
</dbReference>
<dbReference type="HAMAP" id="MF_00422">
    <property type="entry name" value="SecE"/>
    <property type="match status" value="1"/>
</dbReference>
<dbReference type="GO" id="GO:0009306">
    <property type="term" value="P:protein secretion"/>
    <property type="evidence" value="ECO:0007669"/>
    <property type="project" value="UniProtKB-UniRule"/>
</dbReference>
<keyword evidence="7 8" id="KW-0472">Membrane</keyword>
<dbReference type="InterPro" id="IPR001901">
    <property type="entry name" value="Translocase_SecE/Sec61-g"/>
</dbReference>
<keyword evidence="8" id="KW-1003">Cell membrane</keyword>
<evidence type="ECO:0000313" key="10">
    <source>
        <dbReference type="Proteomes" id="UP000178370"/>
    </source>
</evidence>
<dbReference type="NCBIfam" id="TIGR00964">
    <property type="entry name" value="secE_bact"/>
    <property type="match status" value="1"/>
</dbReference>
<comment type="caution">
    <text evidence="9">The sequence shown here is derived from an EMBL/GenBank/DDBJ whole genome shotgun (WGS) entry which is preliminary data.</text>
</comment>
<proteinExistence type="inferred from homology"/>
<evidence type="ECO:0000313" key="9">
    <source>
        <dbReference type="EMBL" id="OGG50116.1"/>
    </source>
</evidence>
<evidence type="ECO:0000256" key="4">
    <source>
        <dbReference type="ARBA" id="ARBA00022927"/>
    </source>
</evidence>
<evidence type="ECO:0000256" key="7">
    <source>
        <dbReference type="ARBA" id="ARBA00023136"/>
    </source>
</evidence>
<gene>
    <name evidence="8" type="primary">secE</name>
    <name evidence="9" type="ORF">A2763_01065</name>
</gene>
<dbReference type="Gene3D" id="1.20.5.1030">
    <property type="entry name" value="Preprotein translocase secy subunit"/>
    <property type="match status" value="1"/>
</dbReference>
<name>A0A1F6CLI6_9BACT</name>
<feature type="transmembrane region" description="Helical" evidence="8">
    <location>
        <begin position="26"/>
        <end position="50"/>
    </location>
</feature>
<evidence type="ECO:0000256" key="2">
    <source>
        <dbReference type="ARBA" id="ARBA00022448"/>
    </source>
</evidence>
<evidence type="ECO:0000256" key="8">
    <source>
        <dbReference type="HAMAP-Rule" id="MF_00422"/>
    </source>
</evidence>
<comment type="subcellular location">
    <subcellularLocation>
        <location evidence="8">Cell membrane</location>
        <topology evidence="8">Single-pass membrane protein</topology>
    </subcellularLocation>
    <subcellularLocation>
        <location evidence="1">Membrane</location>
    </subcellularLocation>
</comment>
<comment type="similarity">
    <text evidence="8">Belongs to the SecE/SEC61-gamma family.</text>
</comment>
<evidence type="ECO:0000256" key="1">
    <source>
        <dbReference type="ARBA" id="ARBA00004370"/>
    </source>
</evidence>
<dbReference type="InterPro" id="IPR005807">
    <property type="entry name" value="SecE_bac"/>
</dbReference>
<protein>
    <recommendedName>
        <fullName evidence="8">Protein translocase subunit SecE</fullName>
    </recommendedName>
</protein>
<accession>A0A1F6CLI6</accession>
<keyword evidence="5 8" id="KW-1133">Transmembrane helix</keyword>
<keyword evidence="6 8" id="KW-0811">Translocation</keyword>
<comment type="subunit">
    <text evidence="8">Component of the Sec protein translocase complex. Heterotrimer consisting of SecY, SecE and SecG subunits. The heterotrimers can form oligomers, although 1 heterotrimer is thought to be able to translocate proteins. Interacts with the ribosome. Interacts with SecDF, and other proteins may be involved. Interacts with SecA.</text>
</comment>
<comment type="function">
    <text evidence="8">Essential subunit of the Sec protein translocation channel SecYEG. Clamps together the 2 halves of SecY. May contact the channel plug during translocation.</text>
</comment>
<dbReference type="GO" id="GO:0043952">
    <property type="term" value="P:protein transport by the Sec complex"/>
    <property type="evidence" value="ECO:0007669"/>
    <property type="project" value="UniProtKB-UniRule"/>
</dbReference>
<organism evidence="9 10">
    <name type="scientific">Candidatus Kaiserbacteria bacterium RIFCSPHIGHO2_01_FULL_54_36</name>
    <dbReference type="NCBI Taxonomy" id="1798482"/>
    <lineage>
        <taxon>Bacteria</taxon>
        <taxon>Candidatus Kaiseribacteriota</taxon>
    </lineage>
</organism>
<dbReference type="STRING" id="1798482.A2763_01065"/>
<evidence type="ECO:0000256" key="5">
    <source>
        <dbReference type="ARBA" id="ARBA00022989"/>
    </source>
</evidence>
<dbReference type="Proteomes" id="UP000178370">
    <property type="component" value="Unassembled WGS sequence"/>
</dbReference>
<sequence length="98" mass="10904">MSIGQYLKDTQGELRHVAWPTRLQTIVYSILVALLSIVVALYLGLFDYIFTTGLARFLEILPGSNSVIEQPFATTTNSTSSSQAIQDFQMQLTTTTEQ</sequence>
<keyword evidence="4 8" id="KW-0653">Protein transport</keyword>
<dbReference type="Pfam" id="PF00584">
    <property type="entry name" value="SecE"/>
    <property type="match status" value="1"/>
</dbReference>
<dbReference type="GO" id="GO:0008320">
    <property type="term" value="F:protein transmembrane transporter activity"/>
    <property type="evidence" value="ECO:0007669"/>
    <property type="project" value="UniProtKB-UniRule"/>
</dbReference>
<keyword evidence="3 8" id="KW-0812">Transmembrane</keyword>